<dbReference type="InterPro" id="IPR035684">
    <property type="entry name" value="ArgRS_core"/>
</dbReference>
<dbReference type="GO" id="GO:0032543">
    <property type="term" value="P:mitochondrial translation"/>
    <property type="evidence" value="ECO:0000318"/>
    <property type="project" value="GO_Central"/>
</dbReference>
<gene>
    <name evidence="15" type="primary">LOC118423141</name>
</gene>
<evidence type="ECO:0000256" key="1">
    <source>
        <dbReference type="ARBA" id="ARBA00005594"/>
    </source>
</evidence>
<dbReference type="Pfam" id="PF05746">
    <property type="entry name" value="DALR_1"/>
    <property type="match status" value="1"/>
</dbReference>
<dbReference type="OMA" id="YEFKWER"/>
<dbReference type="GO" id="GO:0005739">
    <property type="term" value="C:mitochondrion"/>
    <property type="evidence" value="ECO:0000318"/>
    <property type="project" value="GO_Central"/>
</dbReference>
<dbReference type="GO" id="GO:0005524">
    <property type="term" value="F:ATP binding"/>
    <property type="evidence" value="ECO:0007669"/>
    <property type="project" value="UniProtKB-KW"/>
</dbReference>
<dbReference type="PRINTS" id="PR01038">
    <property type="entry name" value="TRNASYNTHARG"/>
</dbReference>
<comment type="function">
    <text evidence="11">Catalyzes the attachment of arginine to tRNA(Arg) in a two-step reaction: arginine is first activated by ATP to form Arg-AMP and then transferred to the acceptor end of tRNA(Arg).</text>
</comment>
<reference evidence="14" key="1">
    <citation type="journal article" date="2020" name="Nat. Ecol. Evol.">
        <title>Deeply conserved synteny resolves early events in vertebrate evolution.</title>
        <authorList>
            <person name="Simakov O."/>
            <person name="Marletaz F."/>
            <person name="Yue J.X."/>
            <person name="O'Connell B."/>
            <person name="Jenkins J."/>
            <person name="Brandt A."/>
            <person name="Calef R."/>
            <person name="Tung C.H."/>
            <person name="Huang T.K."/>
            <person name="Schmutz J."/>
            <person name="Satoh N."/>
            <person name="Yu J.K."/>
            <person name="Putnam N.H."/>
            <person name="Green R.E."/>
            <person name="Rokhsar D.S."/>
        </authorList>
    </citation>
    <scope>NUCLEOTIDE SEQUENCE [LARGE SCALE GENOMIC DNA]</scope>
    <source>
        <strain evidence="14">S238N-H82</strain>
    </source>
</reference>
<dbReference type="SUPFAM" id="SSF52374">
    <property type="entry name" value="Nucleotidylyl transferase"/>
    <property type="match status" value="1"/>
</dbReference>
<evidence type="ECO:0000256" key="11">
    <source>
        <dbReference type="ARBA" id="ARBA00049595"/>
    </source>
</evidence>
<keyword evidence="7 12" id="KW-0030">Aminoacyl-tRNA synthetase</keyword>
<dbReference type="Gene3D" id="3.40.50.620">
    <property type="entry name" value="HUPs"/>
    <property type="match status" value="1"/>
</dbReference>
<evidence type="ECO:0000313" key="15">
    <source>
        <dbReference type="RefSeq" id="XP_035687041.1"/>
    </source>
</evidence>
<evidence type="ECO:0000256" key="8">
    <source>
        <dbReference type="ARBA" id="ARBA00033033"/>
    </source>
</evidence>
<dbReference type="GO" id="GO:0004814">
    <property type="term" value="F:arginine-tRNA ligase activity"/>
    <property type="evidence" value="ECO:0000318"/>
    <property type="project" value="GO_Central"/>
</dbReference>
<comment type="catalytic activity">
    <reaction evidence="10">
        <text>tRNA(Arg) + L-arginine + ATP = L-arginyl-tRNA(Arg) + AMP + diphosphate</text>
        <dbReference type="Rhea" id="RHEA:20301"/>
        <dbReference type="Rhea" id="RHEA-COMP:9658"/>
        <dbReference type="Rhea" id="RHEA-COMP:9673"/>
        <dbReference type="ChEBI" id="CHEBI:30616"/>
        <dbReference type="ChEBI" id="CHEBI:32682"/>
        <dbReference type="ChEBI" id="CHEBI:33019"/>
        <dbReference type="ChEBI" id="CHEBI:78442"/>
        <dbReference type="ChEBI" id="CHEBI:78513"/>
        <dbReference type="ChEBI" id="CHEBI:456215"/>
        <dbReference type="EC" id="6.1.1.19"/>
    </reaction>
</comment>
<dbReference type="SUPFAM" id="SSF47323">
    <property type="entry name" value="Anticodon-binding domain of a subclass of class I aminoacyl-tRNA synthetases"/>
    <property type="match status" value="1"/>
</dbReference>
<evidence type="ECO:0000256" key="2">
    <source>
        <dbReference type="ARBA" id="ARBA00012837"/>
    </source>
</evidence>
<keyword evidence="6 12" id="KW-0648">Protein biosynthesis</keyword>
<keyword evidence="14" id="KW-1185">Reference proteome</keyword>
<organism evidence="14 15">
    <name type="scientific">Branchiostoma floridae</name>
    <name type="common">Florida lancelet</name>
    <name type="synonym">Amphioxus</name>
    <dbReference type="NCBI Taxonomy" id="7739"/>
    <lineage>
        <taxon>Eukaryota</taxon>
        <taxon>Metazoa</taxon>
        <taxon>Chordata</taxon>
        <taxon>Cephalochordata</taxon>
        <taxon>Leptocardii</taxon>
        <taxon>Amphioxiformes</taxon>
        <taxon>Branchiostomatidae</taxon>
        <taxon>Branchiostoma</taxon>
    </lineage>
</organism>
<proteinExistence type="inferred from homology"/>
<dbReference type="InterPro" id="IPR008909">
    <property type="entry name" value="DALR_anticod-bd"/>
</dbReference>
<dbReference type="InterPro" id="IPR014729">
    <property type="entry name" value="Rossmann-like_a/b/a_fold"/>
</dbReference>
<dbReference type="Proteomes" id="UP000001554">
    <property type="component" value="Chromosome 9"/>
</dbReference>
<dbReference type="InterPro" id="IPR036695">
    <property type="entry name" value="Arg-tRNA-synth_N_sf"/>
</dbReference>
<dbReference type="Gene3D" id="3.30.1360.70">
    <property type="entry name" value="Arginyl tRNA synthetase N-terminal domain"/>
    <property type="match status" value="1"/>
</dbReference>
<dbReference type="GO" id="GO:0006420">
    <property type="term" value="P:arginyl-tRNA aminoacylation"/>
    <property type="evidence" value="ECO:0000318"/>
    <property type="project" value="GO_Central"/>
</dbReference>
<dbReference type="FunFam" id="3.40.50.620:FF:000058">
    <property type="entry name" value="Mitochondrial arginyl-tRNA synthetase"/>
    <property type="match status" value="1"/>
</dbReference>
<dbReference type="Gene3D" id="1.10.730.10">
    <property type="entry name" value="Isoleucyl-tRNA Synthetase, Domain 1"/>
    <property type="match status" value="1"/>
</dbReference>
<dbReference type="PANTHER" id="PTHR11956:SF11">
    <property type="entry name" value="ARGININE--TRNA LIGASE, MITOCHONDRIAL-RELATED"/>
    <property type="match status" value="1"/>
</dbReference>
<dbReference type="KEGG" id="bfo:118423141"/>
<evidence type="ECO:0000256" key="10">
    <source>
        <dbReference type="ARBA" id="ARBA00049339"/>
    </source>
</evidence>
<dbReference type="FunFam" id="1.10.730.10:FF:000006">
    <property type="entry name" value="Arginyl-tRNA synthetase 2, mitochondrial"/>
    <property type="match status" value="1"/>
</dbReference>
<evidence type="ECO:0000256" key="3">
    <source>
        <dbReference type="ARBA" id="ARBA00022598"/>
    </source>
</evidence>
<evidence type="ECO:0000256" key="5">
    <source>
        <dbReference type="ARBA" id="ARBA00022840"/>
    </source>
</evidence>
<name>A0A9J7LR51_BRAFL</name>
<dbReference type="EC" id="6.1.1.19" evidence="2"/>
<evidence type="ECO:0000256" key="4">
    <source>
        <dbReference type="ARBA" id="ARBA00022741"/>
    </source>
</evidence>
<evidence type="ECO:0000256" key="9">
    <source>
        <dbReference type="ARBA" id="ARBA00039495"/>
    </source>
</evidence>
<keyword evidence="5 12" id="KW-0067">ATP-binding</keyword>
<dbReference type="InterPro" id="IPR009080">
    <property type="entry name" value="tRNAsynth_Ia_anticodon-bd"/>
</dbReference>
<evidence type="ECO:0000256" key="12">
    <source>
        <dbReference type="RuleBase" id="RU363038"/>
    </source>
</evidence>
<dbReference type="AlphaFoldDB" id="A0A9J7LR51"/>
<dbReference type="InterPro" id="IPR001278">
    <property type="entry name" value="Arg-tRNA-ligase"/>
</dbReference>
<dbReference type="OrthoDB" id="68056at2759"/>
<evidence type="ECO:0000256" key="6">
    <source>
        <dbReference type="ARBA" id="ARBA00022917"/>
    </source>
</evidence>
<evidence type="ECO:0000259" key="13">
    <source>
        <dbReference type="SMART" id="SM00836"/>
    </source>
</evidence>
<dbReference type="GeneID" id="118423141"/>
<protein>
    <recommendedName>
        <fullName evidence="9">Probable arginine--tRNA ligase, mitochondrial</fullName>
        <ecNumber evidence="2">6.1.1.19</ecNumber>
    </recommendedName>
    <alternativeName>
        <fullName evidence="8">Arginyl-tRNA synthetase</fullName>
    </alternativeName>
</protein>
<accession>A0A9J7LR51</accession>
<dbReference type="Pfam" id="PF00750">
    <property type="entry name" value="tRNA-synt_1d"/>
    <property type="match status" value="1"/>
</dbReference>
<dbReference type="PANTHER" id="PTHR11956">
    <property type="entry name" value="ARGINYL-TRNA SYNTHETASE"/>
    <property type="match status" value="1"/>
</dbReference>
<dbReference type="InterPro" id="IPR001412">
    <property type="entry name" value="aa-tRNA-synth_I_CS"/>
</dbReference>
<dbReference type="NCBIfam" id="TIGR00456">
    <property type="entry name" value="argS"/>
    <property type="match status" value="1"/>
</dbReference>
<keyword evidence="3 12" id="KW-0436">Ligase</keyword>
<reference evidence="15" key="2">
    <citation type="submission" date="2025-08" db="UniProtKB">
        <authorList>
            <consortium name="RefSeq"/>
        </authorList>
    </citation>
    <scope>IDENTIFICATION</scope>
    <source>
        <strain evidence="15">S238N-H82</strain>
        <tissue evidence="15">Testes</tissue>
    </source>
</reference>
<comment type="similarity">
    <text evidence="1 12">Belongs to the class-I aminoacyl-tRNA synthetase family.</text>
</comment>
<dbReference type="SMART" id="SM00836">
    <property type="entry name" value="DALR_1"/>
    <property type="match status" value="1"/>
</dbReference>
<dbReference type="CDD" id="cd00671">
    <property type="entry name" value="ArgRS_core"/>
    <property type="match status" value="1"/>
</dbReference>
<dbReference type="RefSeq" id="XP_035687041.1">
    <property type="nucleotide sequence ID" value="XM_035831148.1"/>
</dbReference>
<feature type="domain" description="DALR anticodon binding" evidence="13">
    <location>
        <begin position="466"/>
        <end position="581"/>
    </location>
</feature>
<evidence type="ECO:0000313" key="14">
    <source>
        <dbReference type="Proteomes" id="UP000001554"/>
    </source>
</evidence>
<keyword evidence="4 12" id="KW-0547">Nucleotide-binding</keyword>
<evidence type="ECO:0000256" key="7">
    <source>
        <dbReference type="ARBA" id="ARBA00023146"/>
    </source>
</evidence>
<sequence length="581" mass="66010">MACHFRRAIAGLISKAARIHEEKIVPLIQVSNPKTSSEGEFLLPIKPLIDIGVLPPDSVESGTAQDTIANLTNRISCQHPVLKAVSNKYGIQFSVDQALLIKSVLSKEQEDREQYGRRSDLFGVRKGEKVVVEYSSPNIAKPFHAGHLRSTIMGNFIAKLHHALGNKVVRINYLGDWGVQFGLLAVGFQLFGSEEALQTNPIQHLFEVYVKVNQAAEEDEDIHRQAREFFRLLEHRDPTALALWTRFRDLSIEEYSRIYKRLGVQFDEYSGESMYSYRSQQVISQLREAGLLQITERGTGVVDLSEDNSMSFYSTVTRSDGTSLYITRDIAAAVDRYERFKFDRMYYVVDKSQEDHFRQLFKTLEKMGYTWADRCHHIKFGRVQGMKTRRGEVVLLEDILNEAQRQMLDNMQQAATTKHMDNPEEVAETVGITAVLAQDFRGKILSDYKFDWNRALQSKGDTGVFLQYTHARLCSLERESGMLVPDSCDPALLQEQQALQLLQQIAGFDQAVHKAWTELEPRHILSYNLQLSHLVAAAHKSLKVKGSPKDVAEARLLLFHAARVTLANGMDLLCMTPVDRM</sequence>
<dbReference type="PROSITE" id="PS00178">
    <property type="entry name" value="AA_TRNA_LIGASE_I"/>
    <property type="match status" value="1"/>
</dbReference>